<organism evidence="1 2">
    <name type="scientific">Funneliformis caledonium</name>
    <dbReference type="NCBI Taxonomy" id="1117310"/>
    <lineage>
        <taxon>Eukaryota</taxon>
        <taxon>Fungi</taxon>
        <taxon>Fungi incertae sedis</taxon>
        <taxon>Mucoromycota</taxon>
        <taxon>Glomeromycotina</taxon>
        <taxon>Glomeromycetes</taxon>
        <taxon>Glomerales</taxon>
        <taxon>Glomeraceae</taxon>
        <taxon>Funneliformis</taxon>
    </lineage>
</organism>
<dbReference type="AlphaFoldDB" id="A0A9N9NEP1"/>
<sequence length="70" mass="7802">MGVFEDSLPPYCQITDLTSIVDGYTVNNHTGIRRLQKLEMAPLSKPLMAVGGANINHTKAKYYKAYLVLM</sequence>
<dbReference type="Proteomes" id="UP000789570">
    <property type="component" value="Unassembled WGS sequence"/>
</dbReference>
<gene>
    <name evidence="1" type="ORF">FCALED_LOCUS14749</name>
</gene>
<name>A0A9N9NEP1_9GLOM</name>
<evidence type="ECO:0000313" key="1">
    <source>
        <dbReference type="EMBL" id="CAG8727234.1"/>
    </source>
</evidence>
<protein>
    <submittedName>
        <fullName evidence="1">9052_t:CDS:1</fullName>
    </submittedName>
</protein>
<comment type="caution">
    <text evidence="1">The sequence shown here is derived from an EMBL/GenBank/DDBJ whole genome shotgun (WGS) entry which is preliminary data.</text>
</comment>
<dbReference type="EMBL" id="CAJVPQ010011442">
    <property type="protein sequence ID" value="CAG8727234.1"/>
    <property type="molecule type" value="Genomic_DNA"/>
</dbReference>
<keyword evidence="2" id="KW-1185">Reference proteome</keyword>
<accession>A0A9N9NEP1</accession>
<evidence type="ECO:0000313" key="2">
    <source>
        <dbReference type="Proteomes" id="UP000789570"/>
    </source>
</evidence>
<proteinExistence type="predicted"/>
<reference evidence="1" key="1">
    <citation type="submission" date="2021-06" db="EMBL/GenBank/DDBJ databases">
        <authorList>
            <person name="Kallberg Y."/>
            <person name="Tangrot J."/>
            <person name="Rosling A."/>
        </authorList>
    </citation>
    <scope>NUCLEOTIDE SEQUENCE</scope>
    <source>
        <strain evidence="1">UK204</strain>
    </source>
</reference>